<dbReference type="PROSITE" id="PS50965">
    <property type="entry name" value="NERD"/>
    <property type="match status" value="1"/>
</dbReference>
<dbReference type="PANTHER" id="PTHR11070:SF45">
    <property type="entry name" value="DNA 3'-5' HELICASE"/>
    <property type="match status" value="1"/>
</dbReference>
<dbReference type="InterPro" id="IPR027417">
    <property type="entry name" value="P-loop_NTPase"/>
</dbReference>
<dbReference type="STRING" id="1630.SAMN05216514_10658"/>
<dbReference type="SMART" id="SM00487">
    <property type="entry name" value="DEXDc"/>
    <property type="match status" value="1"/>
</dbReference>
<dbReference type="InterPro" id="IPR000212">
    <property type="entry name" value="DNA_helicase_UvrD/REP"/>
</dbReference>
<dbReference type="GO" id="GO:0003677">
    <property type="term" value="F:DNA binding"/>
    <property type="evidence" value="ECO:0007669"/>
    <property type="project" value="InterPro"/>
</dbReference>
<reference evidence="2 3" key="1">
    <citation type="submission" date="2016-10" db="EMBL/GenBank/DDBJ databases">
        <authorList>
            <person name="de Groot N.N."/>
        </authorList>
    </citation>
    <scope>NUCLEOTIDE SEQUENCE [LARGE SCALE GENOMIC DNA]</scope>
    <source>
        <strain evidence="2 3">S3b</strain>
    </source>
</reference>
<proteinExistence type="predicted"/>
<evidence type="ECO:0000259" key="1">
    <source>
        <dbReference type="PROSITE" id="PS50965"/>
    </source>
</evidence>
<dbReference type="AlphaFoldDB" id="A0A1H2T393"/>
<dbReference type="Gene3D" id="3.40.50.300">
    <property type="entry name" value="P-loop containing nucleotide triphosphate hydrolases"/>
    <property type="match status" value="2"/>
</dbReference>
<dbReference type="eggNOG" id="COG0507">
    <property type="taxonomic scope" value="Bacteria"/>
</dbReference>
<dbReference type="EMBL" id="FNNF01000012">
    <property type="protein sequence ID" value="SDW38175.1"/>
    <property type="molecule type" value="Genomic_DNA"/>
</dbReference>
<accession>A0A1H2T393</accession>
<protein>
    <submittedName>
        <fullName evidence="2">Uncharacterized conserved protein</fullName>
    </submittedName>
</protein>
<dbReference type="GO" id="GO:0000725">
    <property type="term" value="P:recombinational repair"/>
    <property type="evidence" value="ECO:0007669"/>
    <property type="project" value="TreeGrafter"/>
</dbReference>
<dbReference type="Pfam" id="PF00270">
    <property type="entry name" value="DEAD"/>
    <property type="match status" value="1"/>
</dbReference>
<name>A0A1H2T393_9FIRM</name>
<evidence type="ECO:0000313" key="2">
    <source>
        <dbReference type="EMBL" id="SDW38175.1"/>
    </source>
</evidence>
<dbReference type="InterPro" id="IPR014001">
    <property type="entry name" value="Helicase_ATP-bd"/>
</dbReference>
<dbReference type="InterPro" id="IPR011528">
    <property type="entry name" value="NERD"/>
</dbReference>
<dbReference type="Pfam" id="PF08378">
    <property type="entry name" value="NERD"/>
    <property type="match status" value="1"/>
</dbReference>
<feature type="domain" description="NERD" evidence="1">
    <location>
        <begin position="13"/>
        <end position="129"/>
    </location>
</feature>
<dbReference type="InterPro" id="IPR011545">
    <property type="entry name" value="DEAD/DEAH_box_helicase_dom"/>
</dbReference>
<evidence type="ECO:0000313" key="3">
    <source>
        <dbReference type="Proteomes" id="UP000182429"/>
    </source>
</evidence>
<sequence>MVKFIPPYIGEEVKSNAEKQMYEILQELNLEDAYVLHSLGLPRHEDKKYGEVDFVIVCKRGIACLEIKGGRVECHEGKWLFTDRYGIQRKKTEGPFAQVTGNMYSLMQALRERFKNDYHFTYFNMACGVCFPDIYFNSYSEEMIPEIIFDNSTEDITCYINEIFDYWESRHPRENTKFSKEDIEEIVDYLRGDFCFIPTLRDEINSLEKRMIRLTREQYKVIDALRTQPRILIQGGAGTGKTVLAMHYATEQATQGKKVLYLAYNKNLINSIKKQFEEYINIDVINIHALFGEYIKIDDTKVKENPNKYFGEQMPEEFLNWVSELSETKLNELKYDVIVIDEGQDIIKPVFLFALDSLLKDGFENGEWAIFYDEHQNIYNSEYNDGMEIIKSYNHVFTYLFVNCRNTVQIAKYTSKTSGIEINNYMSENGEEVQTLVFSENKEFKEKIKTLIRHLREEQIELSDVLFLSPKKYENSLLSQINFKVNELGQNFDEKSSLPRYATIQGIKGLDAKIIILVDVEKILDKNFSKYMYIAGTRARTMLYVIVEQSYCLDHSV</sequence>
<organism evidence="2 3">
    <name type="scientific">Kandleria vitulina</name>
    <dbReference type="NCBI Taxonomy" id="1630"/>
    <lineage>
        <taxon>Bacteria</taxon>
        <taxon>Bacillati</taxon>
        <taxon>Bacillota</taxon>
        <taxon>Erysipelotrichia</taxon>
        <taxon>Erysipelotrichales</taxon>
        <taxon>Coprobacillaceae</taxon>
        <taxon>Kandleria</taxon>
    </lineage>
</organism>
<dbReference type="RefSeq" id="WP_074686200.1">
    <property type="nucleotide sequence ID" value="NZ_FNNF01000012.1"/>
</dbReference>
<gene>
    <name evidence="2" type="ORF">SAMN04487759_1123</name>
</gene>
<dbReference type="PANTHER" id="PTHR11070">
    <property type="entry name" value="UVRD / RECB / PCRA DNA HELICASE FAMILY MEMBER"/>
    <property type="match status" value="1"/>
</dbReference>
<dbReference type="GO" id="GO:0043138">
    <property type="term" value="F:3'-5' DNA helicase activity"/>
    <property type="evidence" value="ECO:0007669"/>
    <property type="project" value="TreeGrafter"/>
</dbReference>
<dbReference type="OrthoDB" id="7066673at2"/>
<dbReference type="GO" id="GO:0005524">
    <property type="term" value="F:ATP binding"/>
    <property type="evidence" value="ECO:0007669"/>
    <property type="project" value="InterPro"/>
</dbReference>
<dbReference type="SUPFAM" id="SSF52540">
    <property type="entry name" value="P-loop containing nucleoside triphosphate hydrolases"/>
    <property type="match status" value="1"/>
</dbReference>
<dbReference type="Proteomes" id="UP000182429">
    <property type="component" value="Unassembled WGS sequence"/>
</dbReference>
<dbReference type="GO" id="GO:0005829">
    <property type="term" value="C:cytosol"/>
    <property type="evidence" value="ECO:0007669"/>
    <property type="project" value="TreeGrafter"/>
</dbReference>